<reference evidence="1" key="1">
    <citation type="journal article" date="2017" name="Science">
        <title>Giant viruses with an expanded complement of translation system components.</title>
        <authorList>
            <person name="Schulz F."/>
            <person name="Yutin N."/>
            <person name="Ivanova N.N."/>
            <person name="Ortega D.R."/>
            <person name="Lee T.K."/>
            <person name="Vierheilig J."/>
            <person name="Daims H."/>
            <person name="Horn M."/>
            <person name="Wagner M."/>
            <person name="Jensen G.J."/>
            <person name="Kyrpides N.C."/>
            <person name="Koonin E.V."/>
            <person name="Woyke T."/>
        </authorList>
    </citation>
    <scope>NUCLEOTIDE SEQUENCE</scope>
    <source>
        <strain evidence="1">KNV1</strain>
    </source>
</reference>
<sequence length="128" mass="15167">MELRNVYYKDKSIGYIYLYVNNVKEGMYLFYQLRIIFKQKGIEIRDIPKDPSEKYKNKGIGSRALKIVDIMAIKLKAGYIFGGISRFDYDHIDRLVYFYKKNGFDILFDSNNQPCGIRKDVKKIVKKN</sequence>
<proteinExistence type="predicted"/>
<evidence type="ECO:0000313" key="1">
    <source>
        <dbReference type="EMBL" id="ARF12022.1"/>
    </source>
</evidence>
<dbReference type="EMBL" id="KY684110">
    <property type="protein sequence ID" value="ARF12022.1"/>
    <property type="molecule type" value="Genomic_DNA"/>
</dbReference>
<name>A0A1V0SJX8_9VIRU</name>
<organism evidence="1">
    <name type="scientific">Klosneuvirus KNV1</name>
    <dbReference type="NCBI Taxonomy" id="1977640"/>
    <lineage>
        <taxon>Viruses</taxon>
        <taxon>Varidnaviria</taxon>
        <taxon>Bamfordvirae</taxon>
        <taxon>Nucleocytoviricota</taxon>
        <taxon>Megaviricetes</taxon>
        <taxon>Imitervirales</taxon>
        <taxon>Mimiviridae</taxon>
        <taxon>Klosneuvirinae</taxon>
        <taxon>Klosneuvirus</taxon>
    </lineage>
</organism>
<gene>
    <name evidence="1" type="ORF">Klosneuvirus_3_157</name>
</gene>
<protein>
    <submittedName>
        <fullName evidence="1">Uncharacterized protein</fullName>
    </submittedName>
</protein>
<accession>A0A1V0SJX8</accession>